<evidence type="ECO:0000313" key="5">
    <source>
        <dbReference type="Proteomes" id="UP000036168"/>
    </source>
</evidence>
<dbReference type="CDD" id="cd00093">
    <property type="entry name" value="HTH_XRE"/>
    <property type="match status" value="1"/>
</dbReference>
<dbReference type="Pfam" id="PF01381">
    <property type="entry name" value="HTH_3"/>
    <property type="match status" value="1"/>
</dbReference>
<name>A0A0J6HH17_9BACI</name>
<dbReference type="Proteomes" id="UP000036168">
    <property type="component" value="Unassembled WGS sequence"/>
</dbReference>
<dbReference type="PATRIC" id="fig|1664069.3.peg.3520"/>
<dbReference type="RefSeq" id="WP_048356481.1">
    <property type="nucleotide sequence ID" value="NZ_CP023481.1"/>
</dbReference>
<accession>A0A0J6HH17</accession>
<dbReference type="PANTHER" id="PTHR46558:SF4">
    <property type="entry name" value="DNA-BIDING PHAGE PROTEIN"/>
    <property type="match status" value="1"/>
</dbReference>
<evidence type="ECO:0000313" key="4">
    <source>
        <dbReference type="EMBL" id="MEC0487936.1"/>
    </source>
</evidence>
<dbReference type="Proteomes" id="UP001341297">
    <property type="component" value="Unassembled WGS sequence"/>
</dbReference>
<dbReference type="EMBL" id="LECW02000067">
    <property type="protein sequence ID" value="KRT88409.1"/>
    <property type="molecule type" value="Genomic_DNA"/>
</dbReference>
<dbReference type="InterPro" id="IPR001387">
    <property type="entry name" value="Cro/C1-type_HTH"/>
</dbReference>
<accession>A0A0J6GXW1</accession>
<dbReference type="AlphaFoldDB" id="A0A0J6HH17"/>
<dbReference type="STRING" id="1664069.BGLY_4021"/>
<feature type="domain" description="HTH cro/C1-type" evidence="2">
    <location>
        <begin position="9"/>
        <end position="59"/>
    </location>
</feature>
<dbReference type="SUPFAM" id="SSF47413">
    <property type="entry name" value="lambda repressor-like DNA-binding domains"/>
    <property type="match status" value="1"/>
</dbReference>
<reference evidence="3" key="2">
    <citation type="submission" date="2015-10" db="EMBL/GenBank/DDBJ databases">
        <authorList>
            <person name="Gilbert D.G."/>
        </authorList>
    </citation>
    <scope>NUCLEOTIDE SEQUENCE</scope>
    <source>
        <strain evidence="3">GO-13</strain>
    </source>
</reference>
<protein>
    <submittedName>
        <fullName evidence="3 4">Transcriptional regulator</fullName>
    </submittedName>
</protein>
<dbReference type="Gene3D" id="1.10.260.40">
    <property type="entry name" value="lambda repressor-like DNA-binding domains"/>
    <property type="match status" value="1"/>
</dbReference>
<comment type="caution">
    <text evidence="3">The sequence shown here is derived from an EMBL/GenBank/DDBJ whole genome shotgun (WGS) entry which is preliminary data.</text>
</comment>
<dbReference type="PANTHER" id="PTHR46558">
    <property type="entry name" value="TRACRIPTIONAL REGULATORY PROTEIN-RELATED-RELATED"/>
    <property type="match status" value="1"/>
</dbReference>
<dbReference type="GO" id="GO:0003677">
    <property type="term" value="F:DNA binding"/>
    <property type="evidence" value="ECO:0007669"/>
    <property type="project" value="UniProtKB-KW"/>
</dbReference>
<evidence type="ECO:0000313" key="6">
    <source>
        <dbReference type="Proteomes" id="UP001341297"/>
    </source>
</evidence>
<reference evidence="3 5" key="1">
    <citation type="journal article" date="2015" name="Int. J. Syst. Evol. Microbiol.">
        <title>Bacillus glycinifermentans sp. nov., isolated from fermented soybean paste.</title>
        <authorList>
            <person name="Kim S.J."/>
            <person name="Dunlap C.A."/>
            <person name="Kwon S.W."/>
            <person name="Rooney A.P."/>
        </authorList>
    </citation>
    <scope>NUCLEOTIDE SEQUENCE [LARGE SCALE GENOMIC DNA]</scope>
    <source>
        <strain evidence="3 5">GO-13</strain>
    </source>
</reference>
<gene>
    <name evidence="3" type="ORF">AB447_208425</name>
    <name evidence="4" type="ORF">P8828_24635</name>
</gene>
<dbReference type="PROSITE" id="PS50943">
    <property type="entry name" value="HTH_CROC1"/>
    <property type="match status" value="1"/>
</dbReference>
<reference evidence="4 6" key="3">
    <citation type="submission" date="2023-03" db="EMBL/GenBank/DDBJ databases">
        <title>Agriculturally important microbes genome sequencing.</title>
        <authorList>
            <person name="Dunlap C."/>
        </authorList>
    </citation>
    <scope>NUCLEOTIDE SEQUENCE [LARGE SCALE GENOMIC DNA]</scope>
    <source>
        <strain evidence="4 6">CBP-3203</strain>
    </source>
</reference>
<organism evidence="3 5">
    <name type="scientific">Bacillus glycinifermentans</name>
    <dbReference type="NCBI Taxonomy" id="1664069"/>
    <lineage>
        <taxon>Bacteria</taxon>
        <taxon>Bacillati</taxon>
        <taxon>Bacillota</taxon>
        <taxon>Bacilli</taxon>
        <taxon>Bacillales</taxon>
        <taxon>Bacillaceae</taxon>
        <taxon>Bacillus</taxon>
    </lineage>
</organism>
<dbReference type="SMART" id="SM00530">
    <property type="entry name" value="HTH_XRE"/>
    <property type="match status" value="1"/>
</dbReference>
<dbReference type="InterPro" id="IPR010982">
    <property type="entry name" value="Lambda_DNA-bd_dom_sf"/>
</dbReference>
<keyword evidence="6" id="KW-1185">Reference proteome</keyword>
<sequence length="67" mass="7902">MYSTLFITRKEKRKSQKELAKVLNIHAQSYHLKEAGKREFTLSEAKKLAHYFNTSLDNLFGDNRRSI</sequence>
<dbReference type="OrthoDB" id="1757480at2"/>
<evidence type="ECO:0000313" key="3">
    <source>
        <dbReference type="EMBL" id="KRT88409.1"/>
    </source>
</evidence>
<evidence type="ECO:0000256" key="1">
    <source>
        <dbReference type="ARBA" id="ARBA00023125"/>
    </source>
</evidence>
<proteinExistence type="predicted"/>
<dbReference type="EMBL" id="JARRTL010000050">
    <property type="protein sequence ID" value="MEC0487936.1"/>
    <property type="molecule type" value="Genomic_DNA"/>
</dbReference>
<keyword evidence="1" id="KW-0238">DNA-binding</keyword>
<evidence type="ECO:0000259" key="2">
    <source>
        <dbReference type="PROSITE" id="PS50943"/>
    </source>
</evidence>